<sequence>MGNMPGYHDEEDVKRKKMALYNWWPFIDTVIASGLVQDMVVTITEEDNAST</sequence>
<comment type="caution">
    <text evidence="1">The sequence shown here is derived from an EMBL/GenBank/DDBJ whole genome shotgun (WGS) entry which is preliminary data.</text>
</comment>
<proteinExistence type="predicted"/>
<name>A0A0F9G117_9ZZZZ</name>
<dbReference type="EMBL" id="LAZR01021774">
    <property type="protein sequence ID" value="KKL84181.1"/>
    <property type="molecule type" value="Genomic_DNA"/>
</dbReference>
<organism evidence="1">
    <name type="scientific">marine sediment metagenome</name>
    <dbReference type="NCBI Taxonomy" id="412755"/>
    <lineage>
        <taxon>unclassified sequences</taxon>
        <taxon>metagenomes</taxon>
        <taxon>ecological metagenomes</taxon>
    </lineage>
</organism>
<dbReference type="AlphaFoldDB" id="A0A0F9G117"/>
<accession>A0A0F9G117</accession>
<reference evidence="1" key="1">
    <citation type="journal article" date="2015" name="Nature">
        <title>Complex archaea that bridge the gap between prokaryotes and eukaryotes.</title>
        <authorList>
            <person name="Spang A."/>
            <person name="Saw J.H."/>
            <person name="Jorgensen S.L."/>
            <person name="Zaremba-Niedzwiedzka K."/>
            <person name="Martijn J."/>
            <person name="Lind A.E."/>
            <person name="van Eijk R."/>
            <person name="Schleper C."/>
            <person name="Guy L."/>
            <person name="Ettema T.J."/>
        </authorList>
    </citation>
    <scope>NUCLEOTIDE SEQUENCE</scope>
</reference>
<evidence type="ECO:0000313" key="1">
    <source>
        <dbReference type="EMBL" id="KKL84181.1"/>
    </source>
</evidence>
<gene>
    <name evidence="1" type="ORF">LCGC14_1967310</name>
</gene>
<protein>
    <submittedName>
        <fullName evidence="1">Uncharacterized protein</fullName>
    </submittedName>
</protein>